<evidence type="ECO:0000313" key="9">
    <source>
        <dbReference type="Proteomes" id="UP000254000"/>
    </source>
</evidence>
<dbReference type="InterPro" id="IPR009010">
    <property type="entry name" value="Asp_de-COase-like_dom_sf"/>
</dbReference>
<keyword evidence="9" id="KW-1185">Reference proteome</keyword>
<comment type="caution">
    <text evidence="8">The sequence shown here is derived from an EMBL/GenBank/DDBJ whole genome shotgun (WGS) entry which is preliminary data.</text>
</comment>
<dbReference type="Proteomes" id="UP000254000">
    <property type="component" value="Unassembled WGS sequence"/>
</dbReference>
<dbReference type="InterPro" id="IPR006657">
    <property type="entry name" value="MoPterin_dinucl-bd_dom"/>
</dbReference>
<keyword evidence="5" id="KW-0408">Iron</keyword>
<accession>A0A369M0S6</accession>
<dbReference type="EMBL" id="PPTS01000006">
    <property type="protein sequence ID" value="RDB64055.1"/>
    <property type="molecule type" value="Genomic_DNA"/>
</dbReference>
<proteinExistence type="inferred from homology"/>
<sequence length="804" mass="88182">MSGTSSPRSGLTRRSFLKATGAAAGALGLAGAAGMTTADSWLAPAQAHAEPEERVGYTFHYRHCQCNCHLKCTVRDGRMVLVEPNEWPDKRNETICLKGISEIQHTYSKERLQVPLKRVGERGSGEFVEITWDEALDTIAEKVKETQEKYGPGAIAIQTAVDSLTTFLPKLLKGQEKPHRGIDIGLGNGFSPALAESGQQGASSNEVTDWKNAKTILNVGCNMLETCMVTARYFFEAKEAGAEIITLDPNFCTTAEKSSQWIPLVAGTDPALYLGMISIILDNGWYNAPYLKANTSMPFLVKRSDGSLLRKNPVDDIKQSGADNPFMVWDEASGSLSAYNAEGVNPALEYEATIDGEAYATVFSLLKEGQKQYTPSWAAETTGIGEDVLVEITDKYANHGPSILSFGFGGGEKFYNADVAGHAAVLLATLVGSFGTDIPGWGAGAYVNAYQKIFGAGKLASWPLPAECKTASAPKASVDYRDEESGIRFMWVQNGAFQQIAGNQNRTNEWAKTLDFVVVQDIWHTPSVDWADIVLPVCSHFEVDEEIGFVRALRGHVLLQQKVLDPLFESKTDFWIDREMAKRLGYGDALPESQEELTRFQLEKATDKALAGITLDEVVSHNGVVALKNQPDIARSYGNQTYKTTSGKIDLYYENLVEYGQALPQYEAPHEAFEGNPLRNTYPLVMTQRRSKYFIHQNLMDASWLRQHYEPTLEMNPVDMAARGLESGDVVEAFNDRGSFQCACIATEAVRPGTTVIVEGIWSKYMTAGDLQNVTNDAANPRGKALAKGRVTPFNDTLVEVKKA</sequence>
<protein>
    <submittedName>
        <fullName evidence="8">Molybdopterin oxidoreductase</fullName>
    </submittedName>
</protein>
<dbReference type="Pfam" id="PF00384">
    <property type="entry name" value="Molybdopterin"/>
    <property type="match status" value="1"/>
</dbReference>
<dbReference type="GO" id="GO:0043546">
    <property type="term" value="F:molybdopterin cofactor binding"/>
    <property type="evidence" value="ECO:0007669"/>
    <property type="project" value="InterPro"/>
</dbReference>
<dbReference type="NCBIfam" id="TIGR01409">
    <property type="entry name" value="TAT_signal_seq"/>
    <property type="match status" value="1"/>
</dbReference>
<evidence type="ECO:0000256" key="1">
    <source>
        <dbReference type="ARBA" id="ARBA00010312"/>
    </source>
</evidence>
<dbReference type="Pfam" id="PF01568">
    <property type="entry name" value="Molydop_binding"/>
    <property type="match status" value="1"/>
</dbReference>
<evidence type="ECO:0000313" key="8">
    <source>
        <dbReference type="EMBL" id="RDB64055.1"/>
    </source>
</evidence>
<dbReference type="RefSeq" id="WP_041239340.1">
    <property type="nucleotide sequence ID" value="NZ_CABMMS010000006.1"/>
</dbReference>
<dbReference type="GO" id="GO:0051536">
    <property type="term" value="F:iron-sulfur cluster binding"/>
    <property type="evidence" value="ECO:0007669"/>
    <property type="project" value="UniProtKB-KW"/>
</dbReference>
<dbReference type="InterPro" id="IPR006311">
    <property type="entry name" value="TAT_signal"/>
</dbReference>
<evidence type="ECO:0000259" key="7">
    <source>
        <dbReference type="PROSITE" id="PS51669"/>
    </source>
</evidence>
<dbReference type="Gene3D" id="3.40.50.740">
    <property type="match status" value="2"/>
</dbReference>
<keyword evidence="4" id="KW-0560">Oxidoreductase</keyword>
<dbReference type="InterPro" id="IPR006656">
    <property type="entry name" value="Mopterin_OxRdtase"/>
</dbReference>
<gene>
    <name evidence="8" type="ORF">C1877_10000</name>
</gene>
<dbReference type="PANTHER" id="PTHR43742">
    <property type="entry name" value="TRIMETHYLAMINE-N-OXIDE REDUCTASE"/>
    <property type="match status" value="1"/>
</dbReference>
<organism evidence="8 9">
    <name type="scientific">Gordonibacter pamelaeae</name>
    <dbReference type="NCBI Taxonomy" id="471189"/>
    <lineage>
        <taxon>Bacteria</taxon>
        <taxon>Bacillati</taxon>
        <taxon>Actinomycetota</taxon>
        <taxon>Coriobacteriia</taxon>
        <taxon>Eggerthellales</taxon>
        <taxon>Eggerthellaceae</taxon>
        <taxon>Gordonibacter</taxon>
    </lineage>
</organism>
<keyword evidence="3" id="KW-0732">Signal</keyword>
<dbReference type="GeneID" id="78360023"/>
<comment type="similarity">
    <text evidence="1">Belongs to the prokaryotic molybdopterin-containing oxidoreductase family.</text>
</comment>
<dbReference type="Gene3D" id="2.20.25.90">
    <property type="entry name" value="ADC-like domains"/>
    <property type="match status" value="1"/>
</dbReference>
<evidence type="ECO:0000256" key="3">
    <source>
        <dbReference type="ARBA" id="ARBA00022729"/>
    </source>
</evidence>
<dbReference type="InterPro" id="IPR006963">
    <property type="entry name" value="Mopterin_OxRdtase_4Fe-4S_dom"/>
</dbReference>
<dbReference type="SUPFAM" id="SSF50692">
    <property type="entry name" value="ADC-like"/>
    <property type="match status" value="1"/>
</dbReference>
<dbReference type="OrthoDB" id="7376058at2"/>
<keyword evidence="2" id="KW-0479">Metal-binding</keyword>
<evidence type="ECO:0000256" key="4">
    <source>
        <dbReference type="ARBA" id="ARBA00023002"/>
    </source>
</evidence>
<dbReference type="SUPFAM" id="SSF53706">
    <property type="entry name" value="Formate dehydrogenase/DMSO reductase, domains 1-3"/>
    <property type="match status" value="1"/>
</dbReference>
<name>A0A369M0S6_9ACTN</name>
<feature type="domain" description="4Fe-4S Mo/W bis-MGD-type" evidence="7">
    <location>
        <begin position="53"/>
        <end position="110"/>
    </location>
</feature>
<dbReference type="PROSITE" id="PS51669">
    <property type="entry name" value="4FE4S_MOW_BIS_MGD"/>
    <property type="match status" value="1"/>
</dbReference>
<dbReference type="Gene3D" id="3.40.228.10">
    <property type="entry name" value="Dimethylsulfoxide Reductase, domain 2"/>
    <property type="match status" value="1"/>
</dbReference>
<dbReference type="GO" id="GO:0046872">
    <property type="term" value="F:metal ion binding"/>
    <property type="evidence" value="ECO:0007669"/>
    <property type="project" value="UniProtKB-KW"/>
</dbReference>
<dbReference type="PROSITE" id="PS51318">
    <property type="entry name" value="TAT"/>
    <property type="match status" value="1"/>
</dbReference>
<reference evidence="8 9" key="1">
    <citation type="journal article" date="2018" name="Elife">
        <title>Discovery and characterization of a prevalent human gut bacterial enzyme sufficient for the inactivation of a family of plant toxins.</title>
        <authorList>
            <person name="Koppel N."/>
            <person name="Bisanz J.E."/>
            <person name="Pandelia M.E."/>
            <person name="Turnbaugh P.J."/>
            <person name="Balskus E.P."/>
        </authorList>
    </citation>
    <scope>NUCLEOTIDE SEQUENCE [LARGE SCALE GENOMIC DNA]</scope>
    <source>
        <strain evidence="8 9">3C</strain>
    </source>
</reference>
<evidence type="ECO:0000256" key="5">
    <source>
        <dbReference type="ARBA" id="ARBA00023004"/>
    </source>
</evidence>
<evidence type="ECO:0000256" key="2">
    <source>
        <dbReference type="ARBA" id="ARBA00022723"/>
    </source>
</evidence>
<dbReference type="InterPro" id="IPR019546">
    <property type="entry name" value="TAT_signal_bac_arc"/>
</dbReference>
<dbReference type="PANTHER" id="PTHR43742:SF6">
    <property type="entry name" value="OXIDOREDUCTASE YYAE-RELATED"/>
    <property type="match status" value="1"/>
</dbReference>
<dbReference type="AlphaFoldDB" id="A0A369M0S6"/>
<dbReference type="GO" id="GO:0016491">
    <property type="term" value="F:oxidoreductase activity"/>
    <property type="evidence" value="ECO:0007669"/>
    <property type="project" value="UniProtKB-KW"/>
</dbReference>
<keyword evidence="6" id="KW-0411">Iron-sulfur</keyword>
<dbReference type="Gene3D" id="2.40.40.20">
    <property type="match status" value="1"/>
</dbReference>
<evidence type="ECO:0000256" key="6">
    <source>
        <dbReference type="ARBA" id="ARBA00023014"/>
    </source>
</evidence>
<dbReference type="InterPro" id="IPR050612">
    <property type="entry name" value="Prok_Mopterin_Oxidored"/>
</dbReference>